<feature type="signal peptide" evidence="1">
    <location>
        <begin position="1"/>
        <end position="18"/>
    </location>
</feature>
<dbReference type="EMBL" id="JAKRRY010000016">
    <property type="protein sequence ID" value="MCW8346934.1"/>
    <property type="molecule type" value="Genomic_DNA"/>
</dbReference>
<reference evidence="2" key="1">
    <citation type="submission" date="2022-02" db="EMBL/GenBank/DDBJ databases">
        <title>Vibrio sp. nov, a new bacterium isolated from seawater.</title>
        <authorList>
            <person name="Yuan Y."/>
        </authorList>
    </citation>
    <scope>NUCLEOTIDE SEQUENCE</scope>
    <source>
        <strain evidence="2">ZSDZ65</strain>
    </source>
</reference>
<keyword evidence="1" id="KW-0732">Signal</keyword>
<name>A0A9X3CNZ4_9VIBR</name>
<keyword evidence="3" id="KW-1185">Reference proteome</keyword>
<comment type="caution">
    <text evidence="2">The sequence shown here is derived from an EMBL/GenBank/DDBJ whole genome shotgun (WGS) entry which is preliminary data.</text>
</comment>
<proteinExistence type="predicted"/>
<evidence type="ECO:0000313" key="2">
    <source>
        <dbReference type="EMBL" id="MCW8346934.1"/>
    </source>
</evidence>
<dbReference type="InterPro" id="IPR029045">
    <property type="entry name" value="ClpP/crotonase-like_dom_sf"/>
</dbReference>
<sequence length="326" mass="36052">MKALSQLILITLSFPLFAGATELHLNAIPESQLNRYIHTFQQKQQELWIKYDGQRYPLTLATITEDALVARYSKGLVYISFNFESGPGKNVTLLKGAFDDEHSNVDPMDNADSVWVSSHVSFDESDDGYRYRGTLSHAGDPSTEFTLNFNDSLIDAGTSQFKFDANEALLTGELGTKTYLQLKDIVQNHQQVDTIVIKAVRGSLNDDINLHTGNLLRNAGLNTTIPENGFAYSGGVDLFSAGVIRTIEPGARVGVHSWCCSDDGKTASELKTSDPAHHDQLTYFSKMLGKETGPKFYFYTLSAAPFDGIHTMSQSELKQYGLLTDQ</sequence>
<dbReference type="Proteomes" id="UP001155587">
    <property type="component" value="Unassembled WGS sequence"/>
</dbReference>
<gene>
    <name evidence="2" type="ORF">MD535_13090</name>
</gene>
<dbReference type="RefSeq" id="WP_265675473.1">
    <property type="nucleotide sequence ID" value="NZ_JAKRRY010000016.1"/>
</dbReference>
<accession>A0A9X3CNZ4</accession>
<dbReference type="AlphaFoldDB" id="A0A9X3CNZ4"/>
<evidence type="ECO:0008006" key="4">
    <source>
        <dbReference type="Google" id="ProtNLM"/>
    </source>
</evidence>
<feature type="chain" id="PRO_5040850758" description="Alpha/beta hydrolase" evidence="1">
    <location>
        <begin position="19"/>
        <end position="326"/>
    </location>
</feature>
<evidence type="ECO:0000256" key="1">
    <source>
        <dbReference type="SAM" id="SignalP"/>
    </source>
</evidence>
<organism evidence="2 3">
    <name type="scientific">Vibrio qingdaonensis</name>
    <dbReference type="NCBI Taxonomy" id="2829491"/>
    <lineage>
        <taxon>Bacteria</taxon>
        <taxon>Pseudomonadati</taxon>
        <taxon>Pseudomonadota</taxon>
        <taxon>Gammaproteobacteria</taxon>
        <taxon>Vibrionales</taxon>
        <taxon>Vibrionaceae</taxon>
        <taxon>Vibrio</taxon>
    </lineage>
</organism>
<evidence type="ECO:0000313" key="3">
    <source>
        <dbReference type="Proteomes" id="UP001155587"/>
    </source>
</evidence>
<protein>
    <recommendedName>
        <fullName evidence="4">Alpha/beta hydrolase</fullName>
    </recommendedName>
</protein>
<dbReference type="SUPFAM" id="SSF52096">
    <property type="entry name" value="ClpP/crotonase"/>
    <property type="match status" value="1"/>
</dbReference>